<sequence>MKLVVFVLFFSSMVTACQSASPRGIVKKQSYEQEIHERANALKAEMYSWHDDKKYELALLYSFSFYQRRRKLAIPLLKELADKGHMESITVLTGLEFMGDLGYVSDASFEKYQADIKVKDPEHFSSYKSDQDDLMHISSEYFNEVKIIYDSTYHLCEQLIDQHVSSLERSPKTYLLLSYLNRCLTKYSVRNSSSRLMATAKYQELLCKVGNVKENCISEGYAALSSGSYNLENASETAAALRKIYRNHKLKLAETSGLGFGSMTKSTGAALTAAFKSHDAGEFSEGVDILLNYLKNNPKLNPHETAFVHRGVSLLLIRRSGKGDLELAAEYGRKALDSNELEYESHWNTFDLVADLYYQNKDYINYIAFISNHIIANQGSMDIIQPVVLEN</sequence>
<protein>
    <submittedName>
        <fullName evidence="2">Uncharacterized protein</fullName>
    </submittedName>
</protein>
<reference evidence="3" key="1">
    <citation type="submission" date="2016-10" db="EMBL/GenBank/DDBJ databases">
        <authorList>
            <person name="Varghese N."/>
            <person name="Submissions S."/>
        </authorList>
    </citation>
    <scope>NUCLEOTIDE SEQUENCE [LARGE SCALE GENOMIC DNA]</scope>
    <source>
        <strain evidence="3">DSM 17616</strain>
    </source>
</reference>
<evidence type="ECO:0000313" key="3">
    <source>
        <dbReference type="Proteomes" id="UP000199371"/>
    </source>
</evidence>
<dbReference type="STRING" id="173990.SAMN05660691_00079"/>
<name>A0A1H6J3Y4_9GAMM</name>
<gene>
    <name evidence="2" type="ORF">SAMN05660691_00079</name>
</gene>
<keyword evidence="1" id="KW-0732">Signal</keyword>
<accession>A0A1H6J3Y4</accession>
<proteinExistence type="predicted"/>
<dbReference type="AlphaFoldDB" id="A0A1H6J3Y4"/>
<evidence type="ECO:0000256" key="1">
    <source>
        <dbReference type="SAM" id="SignalP"/>
    </source>
</evidence>
<dbReference type="EMBL" id="FNXF01000001">
    <property type="protein sequence ID" value="SEH55376.1"/>
    <property type="molecule type" value="Genomic_DNA"/>
</dbReference>
<feature type="signal peptide" evidence="1">
    <location>
        <begin position="1"/>
        <end position="16"/>
    </location>
</feature>
<dbReference type="RefSeq" id="WP_092789025.1">
    <property type="nucleotide sequence ID" value="NZ_FNXF01000001.1"/>
</dbReference>
<organism evidence="2 3">
    <name type="scientific">Rheinheimera pacifica</name>
    <dbReference type="NCBI Taxonomy" id="173990"/>
    <lineage>
        <taxon>Bacteria</taxon>
        <taxon>Pseudomonadati</taxon>
        <taxon>Pseudomonadota</taxon>
        <taxon>Gammaproteobacteria</taxon>
        <taxon>Chromatiales</taxon>
        <taxon>Chromatiaceae</taxon>
        <taxon>Rheinheimera</taxon>
    </lineage>
</organism>
<evidence type="ECO:0000313" key="2">
    <source>
        <dbReference type="EMBL" id="SEH55376.1"/>
    </source>
</evidence>
<dbReference type="Proteomes" id="UP000199371">
    <property type="component" value="Unassembled WGS sequence"/>
</dbReference>
<keyword evidence="3" id="KW-1185">Reference proteome</keyword>
<dbReference type="OrthoDB" id="7059214at2"/>
<feature type="chain" id="PRO_5011777192" evidence="1">
    <location>
        <begin position="17"/>
        <end position="391"/>
    </location>
</feature>
<dbReference type="PROSITE" id="PS51257">
    <property type="entry name" value="PROKAR_LIPOPROTEIN"/>
    <property type="match status" value="1"/>
</dbReference>